<dbReference type="Proteomes" id="UP000007875">
    <property type="component" value="Unassembled WGS sequence"/>
</dbReference>
<reference evidence="13" key="3">
    <citation type="submission" date="2025-09" db="UniProtKB">
        <authorList>
            <consortium name="Ensembl"/>
        </authorList>
    </citation>
    <scope>IDENTIFICATION</scope>
</reference>
<dbReference type="GO" id="GO:0033116">
    <property type="term" value="C:endoplasmic reticulum-Golgi intermediate compartment membrane"/>
    <property type="evidence" value="ECO:0007669"/>
    <property type="project" value="UniProtKB-SubCell"/>
</dbReference>
<evidence type="ECO:0000256" key="2">
    <source>
        <dbReference type="ARBA" id="ARBA00004151"/>
    </source>
</evidence>
<dbReference type="AlphaFoldDB" id="H2YUQ8"/>
<dbReference type="GO" id="GO:0005794">
    <property type="term" value="C:Golgi apparatus"/>
    <property type="evidence" value="ECO:0007669"/>
    <property type="project" value="UniProtKB-SubCell"/>
</dbReference>
<dbReference type="GO" id="GO:0005789">
    <property type="term" value="C:endoplasmic reticulum membrane"/>
    <property type="evidence" value="ECO:0007669"/>
    <property type="project" value="UniProtKB-SubCell"/>
</dbReference>
<proteinExistence type="inferred from homology"/>
<protein>
    <recommendedName>
        <fullName evidence="12">GOLD domain-containing protein</fullName>
    </recommendedName>
</protein>
<dbReference type="GeneTree" id="ENSGT00940000159833"/>
<comment type="similarity">
    <text evidence="4 9">Belongs to the EMP24/GP25L family.</text>
</comment>
<dbReference type="PROSITE" id="PS50866">
    <property type="entry name" value="GOLD"/>
    <property type="match status" value="1"/>
</dbReference>
<sequence>MHFTLLLLLLGVYHANAVELTYELEDNSKQCFFQDITKDTRTTVEYQVISGGRYDVDCSIEDPDGLKLYSEKRKQYDSYAWDAQKTGAYQICFSNEFSTITHKVIYFSMIVGDEKPLLDSMDHATALTQMESYCATVHEKVKSVIASQTHFRLREALGRVFAEAINSRVQIWSAVQITIMIIVMVGEVFVLKGLFNTRKPLTRTDT</sequence>
<dbReference type="FunCoup" id="H2YUQ8">
    <property type="interactions" value="515"/>
</dbReference>
<evidence type="ECO:0000256" key="8">
    <source>
        <dbReference type="ARBA" id="ARBA00023136"/>
    </source>
</evidence>
<feature type="domain" description="GOLD" evidence="12">
    <location>
        <begin position="29"/>
        <end position="111"/>
    </location>
</feature>
<keyword evidence="6 11" id="KW-0732">Signal</keyword>
<dbReference type="HOGENOM" id="CLU_066963_6_0_1"/>
<dbReference type="InterPro" id="IPR036598">
    <property type="entry name" value="GOLD_dom_sf"/>
</dbReference>
<feature type="signal peptide" evidence="11">
    <location>
        <begin position="1"/>
        <end position="17"/>
    </location>
</feature>
<organism evidence="13 14">
    <name type="scientific">Ciona savignyi</name>
    <name type="common">Pacific transparent sea squirt</name>
    <dbReference type="NCBI Taxonomy" id="51511"/>
    <lineage>
        <taxon>Eukaryota</taxon>
        <taxon>Metazoa</taxon>
        <taxon>Chordata</taxon>
        <taxon>Tunicata</taxon>
        <taxon>Ascidiacea</taxon>
        <taxon>Phlebobranchia</taxon>
        <taxon>Cionidae</taxon>
        <taxon>Ciona</taxon>
    </lineage>
</organism>
<feature type="transmembrane region" description="Helical" evidence="10">
    <location>
        <begin position="171"/>
        <end position="191"/>
    </location>
</feature>
<keyword evidence="7 10" id="KW-1133">Transmembrane helix</keyword>
<evidence type="ECO:0000256" key="1">
    <source>
        <dbReference type="ARBA" id="ARBA00004115"/>
    </source>
</evidence>
<keyword evidence="14" id="KW-1185">Reference proteome</keyword>
<name>H2YUQ8_CIOSA</name>
<comment type="subcellular location">
    <subcellularLocation>
        <location evidence="1">Endoplasmic reticulum membrane</location>
        <topology evidence="1">Single-pass type I membrane protein</topology>
    </subcellularLocation>
    <subcellularLocation>
        <location evidence="2">Endoplasmic reticulum-Golgi intermediate compartment membrane</location>
        <topology evidence="2">Single-pass type I membrane protein</topology>
    </subcellularLocation>
    <subcellularLocation>
        <location evidence="3">Golgi apparatus</location>
        <location evidence="3">cis-Golgi network membrane</location>
        <topology evidence="3">Single-pass type I membrane protein</topology>
    </subcellularLocation>
    <subcellularLocation>
        <location evidence="9">Membrane</location>
        <topology evidence="9">Single-pass type I membrane protein</topology>
    </subcellularLocation>
</comment>
<dbReference type="STRING" id="51511.ENSCSAVP00000009068"/>
<evidence type="ECO:0000313" key="14">
    <source>
        <dbReference type="Proteomes" id="UP000007875"/>
    </source>
</evidence>
<evidence type="ECO:0000256" key="5">
    <source>
        <dbReference type="ARBA" id="ARBA00022692"/>
    </source>
</evidence>
<dbReference type="OMA" id="VGEYTFC"/>
<evidence type="ECO:0000256" key="11">
    <source>
        <dbReference type="SAM" id="SignalP"/>
    </source>
</evidence>
<keyword evidence="8 10" id="KW-0472">Membrane</keyword>
<evidence type="ECO:0000313" key="13">
    <source>
        <dbReference type="Ensembl" id="ENSCSAVP00000009068.1"/>
    </source>
</evidence>
<evidence type="ECO:0000256" key="7">
    <source>
        <dbReference type="ARBA" id="ARBA00022989"/>
    </source>
</evidence>
<evidence type="ECO:0000256" key="4">
    <source>
        <dbReference type="ARBA" id="ARBA00007104"/>
    </source>
</evidence>
<evidence type="ECO:0000259" key="12">
    <source>
        <dbReference type="PROSITE" id="PS50866"/>
    </source>
</evidence>
<evidence type="ECO:0000256" key="6">
    <source>
        <dbReference type="ARBA" id="ARBA00022729"/>
    </source>
</evidence>
<evidence type="ECO:0000256" key="10">
    <source>
        <dbReference type="SAM" id="Phobius"/>
    </source>
</evidence>
<evidence type="ECO:0000256" key="9">
    <source>
        <dbReference type="RuleBase" id="RU003827"/>
    </source>
</evidence>
<dbReference type="InterPro" id="IPR015720">
    <property type="entry name" value="Emp24-like"/>
</dbReference>
<dbReference type="InterPro" id="IPR009038">
    <property type="entry name" value="GOLD_dom"/>
</dbReference>
<dbReference type="InParanoid" id="H2YUQ8"/>
<reference evidence="14" key="1">
    <citation type="submission" date="2003-08" db="EMBL/GenBank/DDBJ databases">
        <authorList>
            <person name="Birren B."/>
            <person name="Nusbaum C."/>
            <person name="Abebe A."/>
            <person name="Abouelleil A."/>
            <person name="Adekoya E."/>
            <person name="Ait-zahra M."/>
            <person name="Allen N."/>
            <person name="Allen T."/>
            <person name="An P."/>
            <person name="Anderson M."/>
            <person name="Anderson S."/>
            <person name="Arachchi H."/>
            <person name="Armbruster J."/>
            <person name="Bachantsang P."/>
            <person name="Baldwin J."/>
            <person name="Barry A."/>
            <person name="Bayul T."/>
            <person name="Blitshsteyn B."/>
            <person name="Bloom T."/>
            <person name="Blye J."/>
            <person name="Boguslavskiy L."/>
            <person name="Borowsky M."/>
            <person name="Boukhgalter B."/>
            <person name="Brunache A."/>
            <person name="Butler J."/>
            <person name="Calixte N."/>
            <person name="Calvo S."/>
            <person name="Camarata J."/>
            <person name="Campo K."/>
            <person name="Chang J."/>
            <person name="Cheshatsang Y."/>
            <person name="Citroen M."/>
            <person name="Collymore A."/>
            <person name="Considine T."/>
            <person name="Cook A."/>
            <person name="Cooke P."/>
            <person name="Corum B."/>
            <person name="Cuomo C."/>
            <person name="David R."/>
            <person name="Dawoe T."/>
            <person name="Degray S."/>
            <person name="Dodge S."/>
            <person name="Dooley K."/>
            <person name="Dorje P."/>
            <person name="Dorjee K."/>
            <person name="Dorris L."/>
            <person name="Duffey N."/>
            <person name="Dupes A."/>
            <person name="Elkins T."/>
            <person name="Engels R."/>
            <person name="Erickson J."/>
            <person name="Farina A."/>
            <person name="Faro S."/>
            <person name="Ferreira P."/>
            <person name="Fischer H."/>
            <person name="Fitzgerald M."/>
            <person name="Foley K."/>
            <person name="Gage D."/>
            <person name="Galagan J."/>
            <person name="Gearin G."/>
            <person name="Gnerre S."/>
            <person name="Gnirke A."/>
            <person name="Goyette A."/>
            <person name="Graham J."/>
            <person name="Grandbois E."/>
            <person name="Gyaltsen K."/>
            <person name="Hafez N."/>
            <person name="Hagopian D."/>
            <person name="Hagos B."/>
            <person name="Hall J."/>
            <person name="Hatcher B."/>
            <person name="Heller A."/>
            <person name="Higgins H."/>
            <person name="Honan T."/>
            <person name="Horn A."/>
            <person name="Houde N."/>
            <person name="Hughes L."/>
            <person name="Hulme W."/>
            <person name="Husby E."/>
            <person name="Iliev I."/>
            <person name="Jaffe D."/>
            <person name="Jones C."/>
            <person name="Kamal M."/>
            <person name="Kamat A."/>
            <person name="Kamvysselis M."/>
            <person name="Karlsson E."/>
            <person name="Kells C."/>
            <person name="Kieu A."/>
            <person name="Kisner P."/>
            <person name="Kodira C."/>
            <person name="Kulbokas E."/>
            <person name="Labutti K."/>
            <person name="Lama D."/>
            <person name="Landers T."/>
            <person name="Leger J."/>
            <person name="Levine S."/>
            <person name="Lewis D."/>
            <person name="Lewis T."/>
            <person name="Lindblad-toh K."/>
            <person name="Liu X."/>
            <person name="Lokyitsang T."/>
            <person name="Lokyitsang Y."/>
            <person name="Lucien O."/>
            <person name="Lui A."/>
            <person name="Ma L.J."/>
            <person name="Mabbitt R."/>
            <person name="Macdonald J."/>
            <person name="Maclean C."/>
            <person name="Major J."/>
            <person name="Manning J."/>
            <person name="Marabella R."/>
            <person name="Maru K."/>
            <person name="Matthews C."/>
            <person name="Mauceli E."/>
            <person name="Mccarthy M."/>
            <person name="Mcdonough S."/>
            <person name="Mcghee T."/>
            <person name="Meldrim J."/>
            <person name="Meneus L."/>
            <person name="Mesirov J."/>
            <person name="Mihalev A."/>
            <person name="Mihova T."/>
            <person name="Mikkelsen T."/>
            <person name="Mlenga V."/>
            <person name="Moru K."/>
            <person name="Mozes J."/>
            <person name="Mulrain L."/>
            <person name="Munson G."/>
            <person name="Naylor J."/>
            <person name="Newes C."/>
            <person name="Nguyen C."/>
            <person name="Nguyen N."/>
            <person name="Nguyen T."/>
            <person name="Nicol R."/>
            <person name="Nielsen C."/>
            <person name="Nizzari M."/>
            <person name="Norbu C."/>
            <person name="Norbu N."/>
            <person name="O'donnell P."/>
            <person name="Okoawo O."/>
            <person name="O'leary S."/>
            <person name="Omotosho B."/>
            <person name="O'neill K."/>
            <person name="Osman S."/>
            <person name="Parker S."/>
            <person name="Perrin D."/>
            <person name="Phunkhang P."/>
            <person name="Piqani B."/>
            <person name="Purcell S."/>
            <person name="Rachupka T."/>
            <person name="Ramasamy U."/>
            <person name="Rameau R."/>
            <person name="Ray V."/>
            <person name="Raymond C."/>
            <person name="Retta R."/>
            <person name="Richardson S."/>
            <person name="Rise C."/>
            <person name="Rodriguez J."/>
            <person name="Rogers J."/>
            <person name="Rogov P."/>
            <person name="Rutman M."/>
            <person name="Schupbach R."/>
            <person name="Seaman C."/>
            <person name="Settipalli S."/>
            <person name="Sharpe T."/>
            <person name="Sheridan J."/>
            <person name="Sherpa N."/>
            <person name="Shi J."/>
            <person name="Smirnov S."/>
            <person name="Smith C."/>
            <person name="Sougnez C."/>
            <person name="Spencer B."/>
            <person name="Stalker J."/>
            <person name="Stange-thomann N."/>
            <person name="Stavropoulos S."/>
            <person name="Stetson K."/>
            <person name="Stone C."/>
            <person name="Stone S."/>
            <person name="Stubbs M."/>
            <person name="Talamas J."/>
            <person name="Tchuinga P."/>
            <person name="Tenzing P."/>
            <person name="Tesfaye S."/>
            <person name="Theodore J."/>
            <person name="Thoulutsang Y."/>
            <person name="Topham K."/>
            <person name="Towey S."/>
            <person name="Tsamla T."/>
            <person name="Tsomo N."/>
            <person name="Vallee D."/>
            <person name="Vassiliev H."/>
            <person name="Venkataraman V."/>
            <person name="Vinson J."/>
            <person name="Vo A."/>
            <person name="Wade C."/>
            <person name="Wang S."/>
            <person name="Wangchuk T."/>
            <person name="Wangdi T."/>
            <person name="Whittaker C."/>
            <person name="Wilkinson J."/>
            <person name="Wu Y."/>
            <person name="Wyman D."/>
            <person name="Yadav S."/>
            <person name="Yang S."/>
            <person name="Yang X."/>
            <person name="Yeager S."/>
            <person name="Yee E."/>
            <person name="Young G."/>
            <person name="Zainoun J."/>
            <person name="Zembeck L."/>
            <person name="Zimmer A."/>
            <person name="Zody M."/>
            <person name="Lander E."/>
        </authorList>
    </citation>
    <scope>NUCLEOTIDE SEQUENCE [LARGE SCALE GENOMIC DNA]</scope>
</reference>
<dbReference type="eggNOG" id="KOG1693">
    <property type="taxonomic scope" value="Eukaryota"/>
</dbReference>
<dbReference type="SMART" id="SM01190">
    <property type="entry name" value="EMP24_GP25L"/>
    <property type="match status" value="1"/>
</dbReference>
<accession>H2YUQ8</accession>
<dbReference type="SUPFAM" id="SSF101576">
    <property type="entry name" value="Supernatant protein factor (SPF), C-terminal domain"/>
    <property type="match status" value="1"/>
</dbReference>
<dbReference type="PANTHER" id="PTHR22811">
    <property type="entry name" value="TRANSMEMBRANE EMP24 DOMAIN-CONTAINING PROTEIN"/>
    <property type="match status" value="1"/>
</dbReference>
<evidence type="ECO:0000256" key="3">
    <source>
        <dbReference type="ARBA" id="ARBA00004619"/>
    </source>
</evidence>
<feature type="chain" id="PRO_5003578345" description="GOLD domain-containing protein" evidence="11">
    <location>
        <begin position="18"/>
        <end position="206"/>
    </location>
</feature>
<reference evidence="13" key="2">
    <citation type="submission" date="2025-08" db="UniProtKB">
        <authorList>
            <consortium name="Ensembl"/>
        </authorList>
    </citation>
    <scope>IDENTIFICATION</scope>
</reference>
<dbReference type="Ensembl" id="ENSCSAVT00000009182.1">
    <property type="protein sequence ID" value="ENSCSAVP00000009068.1"/>
    <property type="gene ID" value="ENSCSAVG00000005356.1"/>
</dbReference>
<keyword evidence="5 9" id="KW-0812">Transmembrane</keyword>
<dbReference type="Pfam" id="PF01105">
    <property type="entry name" value="EMP24_GP25L"/>
    <property type="match status" value="1"/>
</dbReference>